<sequence>MAEGFYLILILKSILQMYTIGVFWHLKLIEIEPAVLEIYNMSIGTELTLIQEGKRKFFIDTNTGKEITLYK</sequence>
<gene>
    <name evidence="2" type="ORF">SAMN02745823_03886</name>
</gene>
<accession>A0A1M5ZLC4</accession>
<dbReference type="AlphaFoldDB" id="A0A1M5ZLC4"/>
<organism evidence="2 3">
    <name type="scientific">Sporobacter termitidis DSM 10068</name>
    <dbReference type="NCBI Taxonomy" id="1123282"/>
    <lineage>
        <taxon>Bacteria</taxon>
        <taxon>Bacillati</taxon>
        <taxon>Bacillota</taxon>
        <taxon>Clostridia</taxon>
        <taxon>Eubacteriales</taxon>
        <taxon>Oscillospiraceae</taxon>
        <taxon>Sporobacter</taxon>
    </lineage>
</organism>
<keyword evidence="3" id="KW-1185">Reference proteome</keyword>
<proteinExistence type="predicted"/>
<keyword evidence="1" id="KW-0812">Transmembrane</keyword>
<name>A0A1M5ZLC4_9FIRM</name>
<keyword evidence="1" id="KW-0472">Membrane</keyword>
<dbReference type="RefSeq" id="WP_200796657.1">
    <property type="nucleotide sequence ID" value="NZ_FQXV01000030.1"/>
</dbReference>
<evidence type="ECO:0000313" key="3">
    <source>
        <dbReference type="Proteomes" id="UP000183995"/>
    </source>
</evidence>
<protein>
    <submittedName>
        <fullName evidence="2">Uncharacterized protein</fullName>
    </submittedName>
</protein>
<dbReference type="Proteomes" id="UP000183995">
    <property type="component" value="Unassembled WGS sequence"/>
</dbReference>
<reference evidence="2 3" key="1">
    <citation type="submission" date="2016-11" db="EMBL/GenBank/DDBJ databases">
        <authorList>
            <person name="Jaros S."/>
            <person name="Januszkiewicz K."/>
            <person name="Wedrychowicz H."/>
        </authorList>
    </citation>
    <scope>NUCLEOTIDE SEQUENCE [LARGE SCALE GENOMIC DNA]</scope>
    <source>
        <strain evidence="2 3">DSM 10068</strain>
    </source>
</reference>
<dbReference type="EMBL" id="FQXV01000030">
    <property type="protein sequence ID" value="SHI24961.1"/>
    <property type="molecule type" value="Genomic_DNA"/>
</dbReference>
<keyword evidence="1" id="KW-1133">Transmembrane helix</keyword>
<feature type="transmembrane region" description="Helical" evidence="1">
    <location>
        <begin position="6"/>
        <end position="26"/>
    </location>
</feature>
<evidence type="ECO:0000256" key="1">
    <source>
        <dbReference type="SAM" id="Phobius"/>
    </source>
</evidence>
<evidence type="ECO:0000313" key="2">
    <source>
        <dbReference type="EMBL" id="SHI24961.1"/>
    </source>
</evidence>